<accession>A0ABS4FUS2</accession>
<dbReference type="EMBL" id="JAGGKG010000013">
    <property type="protein sequence ID" value="MBP1906209.1"/>
    <property type="molecule type" value="Genomic_DNA"/>
</dbReference>
<gene>
    <name evidence="3" type="ORF">J2Z32_002858</name>
</gene>
<keyword evidence="1" id="KW-0238">DNA-binding</keyword>
<sequence length="105" mass="12146">MIHTVVGSRIKFLRETNNYTREVFAEMVGISSKFLYEIETGKKGFSIDTLYNISQILGVSCDYILTGYTHYPKCDPRIVNVIESFDAKQQERVKDILQLIYKLSL</sequence>
<evidence type="ECO:0000259" key="2">
    <source>
        <dbReference type="PROSITE" id="PS50943"/>
    </source>
</evidence>
<dbReference type="CDD" id="cd00093">
    <property type="entry name" value="HTH_XRE"/>
    <property type="match status" value="1"/>
</dbReference>
<reference evidence="3 4" key="1">
    <citation type="submission" date="2021-03" db="EMBL/GenBank/DDBJ databases">
        <title>Genomic Encyclopedia of Type Strains, Phase IV (KMG-IV): sequencing the most valuable type-strain genomes for metagenomic binning, comparative biology and taxonomic classification.</title>
        <authorList>
            <person name="Goeker M."/>
        </authorList>
    </citation>
    <scope>NUCLEOTIDE SEQUENCE [LARGE SCALE GENOMIC DNA]</scope>
    <source>
        <strain evidence="3 4">DSM 14349</strain>
    </source>
</reference>
<dbReference type="InterPro" id="IPR010982">
    <property type="entry name" value="Lambda_DNA-bd_dom_sf"/>
</dbReference>
<dbReference type="InterPro" id="IPR001387">
    <property type="entry name" value="Cro/C1-type_HTH"/>
</dbReference>
<comment type="caution">
    <text evidence="3">The sequence shown here is derived from an EMBL/GenBank/DDBJ whole genome shotgun (WGS) entry which is preliminary data.</text>
</comment>
<evidence type="ECO:0000313" key="3">
    <source>
        <dbReference type="EMBL" id="MBP1906209.1"/>
    </source>
</evidence>
<dbReference type="RefSeq" id="WP_210089810.1">
    <property type="nucleotide sequence ID" value="NZ_JAGGKG010000013.1"/>
</dbReference>
<evidence type="ECO:0000256" key="1">
    <source>
        <dbReference type="ARBA" id="ARBA00023125"/>
    </source>
</evidence>
<protein>
    <submittedName>
        <fullName evidence="3">Transcriptional regulator with XRE-family HTH domain</fullName>
    </submittedName>
</protein>
<dbReference type="PROSITE" id="PS50943">
    <property type="entry name" value="HTH_CROC1"/>
    <property type="match status" value="1"/>
</dbReference>
<dbReference type="PANTHER" id="PTHR46797:SF1">
    <property type="entry name" value="METHYLPHOSPHONATE SYNTHASE"/>
    <property type="match status" value="1"/>
</dbReference>
<name>A0ABS4FUS2_9BACL</name>
<dbReference type="Gene3D" id="1.10.260.40">
    <property type="entry name" value="lambda repressor-like DNA-binding domains"/>
    <property type="match status" value="1"/>
</dbReference>
<dbReference type="InterPro" id="IPR050807">
    <property type="entry name" value="TransReg_Diox_bact_type"/>
</dbReference>
<organism evidence="3 4">
    <name type="scientific">Paenibacillus turicensis</name>
    <dbReference type="NCBI Taxonomy" id="160487"/>
    <lineage>
        <taxon>Bacteria</taxon>
        <taxon>Bacillati</taxon>
        <taxon>Bacillota</taxon>
        <taxon>Bacilli</taxon>
        <taxon>Bacillales</taxon>
        <taxon>Paenibacillaceae</taxon>
        <taxon>Paenibacillus</taxon>
    </lineage>
</organism>
<evidence type="ECO:0000313" key="4">
    <source>
        <dbReference type="Proteomes" id="UP001519272"/>
    </source>
</evidence>
<feature type="domain" description="HTH cro/C1-type" evidence="2">
    <location>
        <begin position="10"/>
        <end position="64"/>
    </location>
</feature>
<proteinExistence type="predicted"/>
<keyword evidence="4" id="KW-1185">Reference proteome</keyword>
<dbReference type="Proteomes" id="UP001519272">
    <property type="component" value="Unassembled WGS sequence"/>
</dbReference>
<dbReference type="SUPFAM" id="SSF47413">
    <property type="entry name" value="lambda repressor-like DNA-binding domains"/>
    <property type="match status" value="1"/>
</dbReference>
<dbReference type="Pfam" id="PF12844">
    <property type="entry name" value="HTH_19"/>
    <property type="match status" value="1"/>
</dbReference>
<dbReference type="SMART" id="SM00530">
    <property type="entry name" value="HTH_XRE"/>
    <property type="match status" value="1"/>
</dbReference>
<dbReference type="PANTHER" id="PTHR46797">
    <property type="entry name" value="HTH-TYPE TRANSCRIPTIONAL REGULATOR"/>
    <property type="match status" value="1"/>
</dbReference>